<dbReference type="PROSITE" id="PS00479">
    <property type="entry name" value="ZF_DAG_PE_1"/>
    <property type="match status" value="1"/>
</dbReference>
<feature type="binding site" evidence="15">
    <location>
        <position position="318"/>
    </location>
    <ligand>
        <name>ATP</name>
        <dbReference type="ChEBI" id="CHEBI:30616"/>
    </ligand>
</feature>
<dbReference type="InterPro" id="IPR020454">
    <property type="entry name" value="DAG/PE-bd"/>
</dbReference>
<gene>
    <name evidence="20" type="primary">PRKC1</name>
    <name evidence="20" type="ORF">Ciccas_009504</name>
</gene>
<dbReference type="SMART" id="SM00220">
    <property type="entry name" value="S_TKc"/>
    <property type="match status" value="1"/>
</dbReference>
<dbReference type="SUPFAM" id="SSF57889">
    <property type="entry name" value="Cysteine-rich domain"/>
    <property type="match status" value="2"/>
</dbReference>
<evidence type="ECO:0000313" key="21">
    <source>
        <dbReference type="Proteomes" id="UP001626550"/>
    </source>
</evidence>
<comment type="caution">
    <text evidence="20">The sequence shown here is derived from an EMBL/GenBank/DDBJ whole genome shotgun (WGS) entry which is preliminary data.</text>
</comment>
<evidence type="ECO:0000256" key="9">
    <source>
        <dbReference type="ARBA" id="ARBA00022777"/>
    </source>
</evidence>
<comment type="catalytic activity">
    <reaction evidence="12">
        <text>L-threonyl-[protein] + ATP = O-phospho-L-threonyl-[protein] + ADP + H(+)</text>
        <dbReference type="Rhea" id="RHEA:46608"/>
        <dbReference type="Rhea" id="RHEA-COMP:11060"/>
        <dbReference type="Rhea" id="RHEA-COMP:11605"/>
        <dbReference type="ChEBI" id="CHEBI:15378"/>
        <dbReference type="ChEBI" id="CHEBI:30013"/>
        <dbReference type="ChEBI" id="CHEBI:30616"/>
        <dbReference type="ChEBI" id="CHEBI:61977"/>
        <dbReference type="ChEBI" id="CHEBI:456216"/>
        <dbReference type="EC" id="2.7.11.1"/>
    </reaction>
</comment>
<dbReference type="PROSITE" id="PS00107">
    <property type="entry name" value="PROTEIN_KINASE_ATP"/>
    <property type="match status" value="1"/>
</dbReference>
<dbReference type="Pfam" id="PF00168">
    <property type="entry name" value="C2"/>
    <property type="match status" value="1"/>
</dbReference>
<dbReference type="FunFam" id="3.30.200.20:FF:000080">
    <property type="entry name" value="Protein kinase C"/>
    <property type="match status" value="1"/>
</dbReference>
<comment type="catalytic activity">
    <reaction evidence="13">
        <text>L-seryl-[protein] + ATP = O-phospho-L-seryl-[protein] + ADP + H(+)</text>
        <dbReference type="Rhea" id="RHEA:17989"/>
        <dbReference type="Rhea" id="RHEA-COMP:9863"/>
        <dbReference type="Rhea" id="RHEA-COMP:11604"/>
        <dbReference type="ChEBI" id="CHEBI:15378"/>
        <dbReference type="ChEBI" id="CHEBI:29999"/>
        <dbReference type="ChEBI" id="CHEBI:30616"/>
        <dbReference type="ChEBI" id="CHEBI:83421"/>
        <dbReference type="ChEBI" id="CHEBI:456216"/>
        <dbReference type="EC" id="2.7.11.1"/>
    </reaction>
</comment>
<feature type="domain" description="Phorbol-ester/DAG-type" evidence="19">
    <location>
        <begin position="42"/>
        <end position="92"/>
    </location>
</feature>
<dbReference type="EMBL" id="JBJKFK010001959">
    <property type="protein sequence ID" value="KAL3311911.1"/>
    <property type="molecule type" value="Genomic_DNA"/>
</dbReference>
<evidence type="ECO:0000256" key="13">
    <source>
        <dbReference type="ARBA" id="ARBA00048679"/>
    </source>
</evidence>
<evidence type="ECO:0000256" key="4">
    <source>
        <dbReference type="ARBA" id="ARBA00022679"/>
    </source>
</evidence>
<dbReference type="InterPro" id="IPR017441">
    <property type="entry name" value="Protein_kinase_ATP_BS"/>
</dbReference>
<name>A0ABD2PWV2_9PLAT</name>
<keyword evidence="9 20" id="KW-0418">Kinase</keyword>
<reference evidence="20 21" key="1">
    <citation type="submission" date="2024-11" db="EMBL/GenBank/DDBJ databases">
        <title>Adaptive evolution of stress response genes in parasites aligns with host niche diversity.</title>
        <authorList>
            <person name="Hahn C."/>
            <person name="Resl P."/>
        </authorList>
    </citation>
    <scope>NUCLEOTIDE SEQUENCE [LARGE SCALE GENOMIC DNA]</scope>
    <source>
        <strain evidence="20">EGGRZ-B1_66</strain>
        <tissue evidence="20">Body</tissue>
    </source>
</reference>
<keyword evidence="11 15" id="KW-0067">ATP-binding</keyword>
<evidence type="ECO:0000256" key="3">
    <source>
        <dbReference type="ARBA" id="ARBA00022553"/>
    </source>
</evidence>
<evidence type="ECO:0000256" key="14">
    <source>
        <dbReference type="ARBA" id="ARBA00056408"/>
    </source>
</evidence>
<dbReference type="InterPro" id="IPR000719">
    <property type="entry name" value="Prot_kinase_dom"/>
</dbReference>
<dbReference type="InterPro" id="IPR046349">
    <property type="entry name" value="C1-like_sf"/>
</dbReference>
<dbReference type="PRINTS" id="PR00008">
    <property type="entry name" value="DAGPEDOMAIN"/>
</dbReference>
<evidence type="ECO:0000259" key="18">
    <source>
        <dbReference type="PROSITE" id="PS50011"/>
    </source>
</evidence>
<dbReference type="PROSITE" id="PS50011">
    <property type="entry name" value="PROTEIN_KINASE_DOM"/>
    <property type="match status" value="1"/>
</dbReference>
<dbReference type="AlphaFoldDB" id="A0ABD2PWV2"/>
<evidence type="ECO:0000256" key="6">
    <source>
        <dbReference type="ARBA" id="ARBA00022737"/>
    </source>
</evidence>
<dbReference type="InterPro" id="IPR050236">
    <property type="entry name" value="Ser_Thr_kinase_AGC"/>
</dbReference>
<evidence type="ECO:0000256" key="11">
    <source>
        <dbReference type="ARBA" id="ARBA00022840"/>
    </source>
</evidence>
<evidence type="ECO:0000256" key="16">
    <source>
        <dbReference type="SAM" id="MobiDB-lite"/>
    </source>
</evidence>
<comment type="function">
    <text evidence="14">PKC is activated by diacylglycerol which in turn phosphorylates a range of cellular proteins. PKC also serves as the receptor for phorbol esters, a class of tumor promoters.</text>
</comment>
<dbReference type="PANTHER" id="PTHR24356:SF390">
    <property type="entry name" value="PROTEIN KINASE C, BRAIN ISOZYME-RELATED"/>
    <property type="match status" value="1"/>
</dbReference>
<evidence type="ECO:0000256" key="7">
    <source>
        <dbReference type="ARBA" id="ARBA00022741"/>
    </source>
</evidence>
<dbReference type="GO" id="GO:0004674">
    <property type="term" value="F:protein serine/threonine kinase activity"/>
    <property type="evidence" value="ECO:0007669"/>
    <property type="project" value="UniProtKB-KW"/>
</dbReference>
<feature type="domain" description="Phorbol-ester/DAG-type" evidence="19">
    <location>
        <begin position="1"/>
        <end position="28"/>
    </location>
</feature>
<evidence type="ECO:0000256" key="12">
    <source>
        <dbReference type="ARBA" id="ARBA00047899"/>
    </source>
</evidence>
<dbReference type="PANTHER" id="PTHR24356">
    <property type="entry name" value="SERINE/THREONINE-PROTEIN KINASE"/>
    <property type="match status" value="1"/>
</dbReference>
<feature type="region of interest" description="Disordered" evidence="16">
    <location>
        <begin position="247"/>
        <end position="281"/>
    </location>
</feature>
<keyword evidence="4" id="KW-0808">Transferase</keyword>
<evidence type="ECO:0000256" key="1">
    <source>
        <dbReference type="ARBA" id="ARBA00005490"/>
    </source>
</evidence>
<dbReference type="CDD" id="cd04026">
    <property type="entry name" value="C2_PKC_alpha_gamma"/>
    <property type="match status" value="1"/>
</dbReference>
<evidence type="ECO:0000256" key="2">
    <source>
        <dbReference type="ARBA" id="ARBA00022527"/>
    </source>
</evidence>
<dbReference type="GO" id="GO:0005524">
    <property type="term" value="F:ATP binding"/>
    <property type="evidence" value="ECO:0007669"/>
    <property type="project" value="UniProtKB-UniRule"/>
</dbReference>
<keyword evidence="10" id="KW-0862">Zinc</keyword>
<feature type="domain" description="Protein kinase" evidence="18">
    <location>
        <begin position="289"/>
        <end position="391"/>
    </location>
</feature>
<keyword evidence="3" id="KW-0597">Phosphoprotein</keyword>
<dbReference type="Pfam" id="PF00069">
    <property type="entry name" value="Pkinase"/>
    <property type="match status" value="1"/>
</dbReference>
<feature type="domain" description="C2" evidence="17">
    <location>
        <begin position="99"/>
        <end position="224"/>
    </location>
</feature>
<dbReference type="InterPro" id="IPR000008">
    <property type="entry name" value="C2_dom"/>
</dbReference>
<evidence type="ECO:0000256" key="8">
    <source>
        <dbReference type="ARBA" id="ARBA00022771"/>
    </source>
</evidence>
<evidence type="ECO:0000256" key="5">
    <source>
        <dbReference type="ARBA" id="ARBA00022723"/>
    </source>
</evidence>
<dbReference type="SUPFAM" id="SSF49562">
    <property type="entry name" value="C2 domain (Calcium/lipid-binding domain, CaLB)"/>
    <property type="match status" value="1"/>
</dbReference>
<evidence type="ECO:0000256" key="10">
    <source>
        <dbReference type="ARBA" id="ARBA00022833"/>
    </source>
</evidence>
<dbReference type="Gene3D" id="3.30.60.20">
    <property type="match status" value="2"/>
</dbReference>
<keyword evidence="21" id="KW-1185">Reference proteome</keyword>
<organism evidence="20 21">
    <name type="scientific">Cichlidogyrus casuarinus</name>
    <dbReference type="NCBI Taxonomy" id="1844966"/>
    <lineage>
        <taxon>Eukaryota</taxon>
        <taxon>Metazoa</taxon>
        <taxon>Spiralia</taxon>
        <taxon>Lophotrochozoa</taxon>
        <taxon>Platyhelminthes</taxon>
        <taxon>Monogenea</taxon>
        <taxon>Monopisthocotylea</taxon>
        <taxon>Dactylogyridea</taxon>
        <taxon>Ancyrocephalidae</taxon>
        <taxon>Cichlidogyrus</taxon>
    </lineage>
</organism>
<keyword evidence="6" id="KW-0677">Repeat</keyword>
<feature type="compositionally biased region" description="Basic and acidic residues" evidence="16">
    <location>
        <begin position="247"/>
        <end position="272"/>
    </location>
</feature>
<dbReference type="GO" id="GO:0008270">
    <property type="term" value="F:zinc ion binding"/>
    <property type="evidence" value="ECO:0007669"/>
    <property type="project" value="UniProtKB-KW"/>
</dbReference>
<dbReference type="SMART" id="SM00109">
    <property type="entry name" value="C1"/>
    <property type="match status" value="1"/>
</dbReference>
<accession>A0ABD2PWV2</accession>
<dbReference type="InterPro" id="IPR035892">
    <property type="entry name" value="C2_domain_sf"/>
</dbReference>
<feature type="non-terminal residue" evidence="20">
    <location>
        <position position="1"/>
    </location>
</feature>
<dbReference type="Pfam" id="PF00130">
    <property type="entry name" value="C1_1"/>
    <property type="match status" value="2"/>
</dbReference>
<comment type="similarity">
    <text evidence="1">Belongs to the protein kinase superfamily. AGC Ser/Thr protein kinase family. PKC subfamily.</text>
</comment>
<sequence length="391" mass="44479">GFGKQGYQCTVCSFAVHRRCHQLVTFQCPGVDKGPDTDFKKQHSFNIHTYTSPAFCDHCGSLLYGLMHQGYKCAFCDMNVHKKCKGFTPKLCGIDHTERRGRIHLSIEYVGSKLEINIIEAKNLTPMDPNGLADPYVKIKLFQPTGTASDDSCTKNHKLKTKIVHSKLDPVWNERFSLEIGPGDTSKRLSIEVWDWDRTSRNDFMGSLSFGISEVMQARVENWFKLLPQEEGEFYSIPCCDENEHSLIESRSKDSKSDDKPSSPDTPSKKSTDNQPISSKQDVPRLTDFNFLNLLGKGSFGKVVLAERKGGNELYAVKILKKDVIIQDDDVECTMTEKRVLALQNKPPYLVRLHSCFQTMDRLYFVMEYVNGGDLMYRIQQESRFKEPIAA</sequence>
<evidence type="ECO:0000259" key="19">
    <source>
        <dbReference type="PROSITE" id="PS50081"/>
    </source>
</evidence>
<dbReference type="PROSITE" id="PS50081">
    <property type="entry name" value="ZF_DAG_PE_2"/>
    <property type="match status" value="2"/>
</dbReference>
<dbReference type="SMART" id="SM00239">
    <property type="entry name" value="C2"/>
    <property type="match status" value="1"/>
</dbReference>
<dbReference type="PROSITE" id="PS50004">
    <property type="entry name" value="C2"/>
    <property type="match status" value="1"/>
</dbReference>
<dbReference type="Proteomes" id="UP001626550">
    <property type="component" value="Unassembled WGS sequence"/>
</dbReference>
<proteinExistence type="inferred from homology"/>
<dbReference type="InterPro" id="IPR002219">
    <property type="entry name" value="PKC_DAG/PE"/>
</dbReference>
<dbReference type="Gene3D" id="2.60.40.150">
    <property type="entry name" value="C2 domain"/>
    <property type="match status" value="1"/>
</dbReference>
<keyword evidence="7 15" id="KW-0547">Nucleotide-binding</keyword>
<keyword evidence="5" id="KW-0479">Metal-binding</keyword>
<dbReference type="InterPro" id="IPR011009">
    <property type="entry name" value="Kinase-like_dom_sf"/>
</dbReference>
<evidence type="ECO:0000256" key="15">
    <source>
        <dbReference type="PROSITE-ProRule" id="PRU10141"/>
    </source>
</evidence>
<keyword evidence="2" id="KW-0723">Serine/threonine-protein kinase</keyword>
<protein>
    <submittedName>
        <fullName evidence="20">Calcium-dependent protein kinase C</fullName>
    </submittedName>
</protein>
<evidence type="ECO:0000259" key="17">
    <source>
        <dbReference type="PROSITE" id="PS50004"/>
    </source>
</evidence>
<dbReference type="Gene3D" id="3.30.200.20">
    <property type="entry name" value="Phosphorylase Kinase, domain 1"/>
    <property type="match status" value="1"/>
</dbReference>
<keyword evidence="8" id="KW-0863">Zinc-finger</keyword>
<evidence type="ECO:0000313" key="20">
    <source>
        <dbReference type="EMBL" id="KAL3311911.1"/>
    </source>
</evidence>
<dbReference type="SUPFAM" id="SSF56112">
    <property type="entry name" value="Protein kinase-like (PK-like)"/>
    <property type="match status" value="1"/>
</dbReference>